<comment type="caution">
    <text evidence="3">The sequence shown here is derived from an EMBL/GenBank/DDBJ whole genome shotgun (WGS) entry which is preliminary data.</text>
</comment>
<feature type="domain" description="Enoyl reductase (ER)" evidence="2">
    <location>
        <begin position="26"/>
        <end position="339"/>
    </location>
</feature>
<dbReference type="InterPro" id="IPR045010">
    <property type="entry name" value="MDR_fam"/>
</dbReference>
<dbReference type="Gene3D" id="3.90.180.10">
    <property type="entry name" value="Medium-chain alcohol dehydrogenases, catalytic domain"/>
    <property type="match status" value="1"/>
</dbReference>
<evidence type="ECO:0000313" key="3">
    <source>
        <dbReference type="EMBL" id="PHQ50165.1"/>
    </source>
</evidence>
<dbReference type="InterPro" id="IPR011032">
    <property type="entry name" value="GroES-like_sf"/>
</dbReference>
<dbReference type="SUPFAM" id="SSF50129">
    <property type="entry name" value="GroES-like"/>
    <property type="match status" value="1"/>
</dbReference>
<evidence type="ECO:0000256" key="1">
    <source>
        <dbReference type="ARBA" id="ARBA00023002"/>
    </source>
</evidence>
<protein>
    <submittedName>
        <fullName evidence="3">NADP-dependent oxidoreductase</fullName>
    </submittedName>
</protein>
<dbReference type="OrthoDB" id="9805663at2"/>
<organism evidence="3 4">
    <name type="scientific">Streptomyces cinnamoneus</name>
    <name type="common">Streptoverticillium cinnamoneum</name>
    <dbReference type="NCBI Taxonomy" id="53446"/>
    <lineage>
        <taxon>Bacteria</taxon>
        <taxon>Bacillati</taxon>
        <taxon>Actinomycetota</taxon>
        <taxon>Actinomycetes</taxon>
        <taxon>Kitasatosporales</taxon>
        <taxon>Streptomycetaceae</taxon>
        <taxon>Streptomyces</taxon>
        <taxon>Streptomyces cinnamoneus group</taxon>
    </lineage>
</organism>
<name>A0A2G1XG35_STRCJ</name>
<dbReference type="SUPFAM" id="SSF51735">
    <property type="entry name" value="NAD(P)-binding Rossmann-fold domains"/>
    <property type="match status" value="1"/>
</dbReference>
<dbReference type="Gene3D" id="3.40.50.720">
    <property type="entry name" value="NAD(P)-binding Rossmann-like Domain"/>
    <property type="match status" value="1"/>
</dbReference>
<dbReference type="GO" id="GO:0016628">
    <property type="term" value="F:oxidoreductase activity, acting on the CH-CH group of donors, NAD or NADP as acceptor"/>
    <property type="evidence" value="ECO:0007669"/>
    <property type="project" value="InterPro"/>
</dbReference>
<dbReference type="AlphaFoldDB" id="A0A2G1XG35"/>
<keyword evidence="4" id="KW-1185">Reference proteome</keyword>
<dbReference type="InterPro" id="IPR020843">
    <property type="entry name" value="ER"/>
</dbReference>
<dbReference type="PANTHER" id="PTHR43205">
    <property type="entry name" value="PROSTAGLANDIN REDUCTASE"/>
    <property type="match status" value="1"/>
</dbReference>
<dbReference type="RefSeq" id="WP_099200650.1">
    <property type="nucleotide sequence ID" value="NZ_JBIRXA010000001.1"/>
</dbReference>
<dbReference type="Pfam" id="PF00107">
    <property type="entry name" value="ADH_zinc_N"/>
    <property type="match status" value="1"/>
</dbReference>
<dbReference type="PANTHER" id="PTHR43205:SF7">
    <property type="entry name" value="PROSTAGLANDIN REDUCTASE 1"/>
    <property type="match status" value="1"/>
</dbReference>
<dbReference type="Pfam" id="PF16884">
    <property type="entry name" value="ADH_N_2"/>
    <property type="match status" value="1"/>
</dbReference>
<dbReference type="FunFam" id="3.40.50.720:FF:000121">
    <property type="entry name" value="Prostaglandin reductase 2"/>
    <property type="match status" value="1"/>
</dbReference>
<dbReference type="Proteomes" id="UP000222531">
    <property type="component" value="Unassembled WGS sequence"/>
</dbReference>
<evidence type="ECO:0000313" key="4">
    <source>
        <dbReference type="Proteomes" id="UP000222531"/>
    </source>
</evidence>
<evidence type="ECO:0000259" key="2">
    <source>
        <dbReference type="SMART" id="SM00829"/>
    </source>
</evidence>
<sequence length="343" mass="36468">MTAHAAGTPVKSREWHLVARPQGWPKPEDFALREAQVPAPGEGQILVRNRYFSVDPYMRGRMNDVKSYVPPFQLDRPMDGGAVGEVVASRAEGFAVGDHVLHGLGWREYALVDARHATKADPGLAPLSGYLGVLGMTGMTAYAGLLEVASFKEGDAVFVSGAAGAVGSQVGQIAKLKGASRVVGSAGSDEKVKLLVEEYGFDAAFNYKNGPVAEQLKAAAPDGIDVYFDNVGGEHLEAAISSLNVHGRIAVCGMISQYNATEPPAAPRNLALVIGKRLRMQGMLVSDHSALHPKFVEEVSGWVRSGELQYRETVVQGIDNAADAFLGMLRGENIGKMIVGLDA</sequence>
<reference evidence="3 4" key="1">
    <citation type="journal article" date="2017" name="Biochemistry">
        <title>Identification of the Biosynthetic Pathway for the Antibiotic Bicyclomycin.</title>
        <authorList>
            <person name="Patteson J."/>
            <person name="Cai W."/>
            <person name="Johnson R.A."/>
            <person name="Santa Maria K."/>
            <person name="Li B."/>
        </authorList>
    </citation>
    <scope>NUCLEOTIDE SEQUENCE [LARGE SCALE GENOMIC DNA]</scope>
    <source>
        <strain evidence="3 4">ATCC 21532</strain>
    </source>
</reference>
<proteinExistence type="predicted"/>
<accession>A0A2G1XG35</accession>
<dbReference type="SMART" id="SM00829">
    <property type="entry name" value="PKS_ER"/>
    <property type="match status" value="1"/>
</dbReference>
<dbReference type="InterPro" id="IPR036291">
    <property type="entry name" value="NAD(P)-bd_dom_sf"/>
</dbReference>
<gene>
    <name evidence="3" type="ORF">BLA24_21560</name>
</gene>
<dbReference type="EMBL" id="NHZO01000151">
    <property type="protein sequence ID" value="PHQ50165.1"/>
    <property type="molecule type" value="Genomic_DNA"/>
</dbReference>
<dbReference type="InterPro" id="IPR013149">
    <property type="entry name" value="ADH-like_C"/>
</dbReference>
<dbReference type="CDD" id="cd05288">
    <property type="entry name" value="PGDH"/>
    <property type="match status" value="1"/>
</dbReference>
<keyword evidence="1" id="KW-0560">Oxidoreductase</keyword>
<dbReference type="InterPro" id="IPR041694">
    <property type="entry name" value="ADH_N_2"/>
</dbReference>